<organism evidence="1 2">
    <name type="scientific">Saccharicrinis carchari</name>
    <dbReference type="NCBI Taxonomy" id="1168039"/>
    <lineage>
        <taxon>Bacteria</taxon>
        <taxon>Pseudomonadati</taxon>
        <taxon>Bacteroidota</taxon>
        <taxon>Bacteroidia</taxon>
        <taxon>Marinilabiliales</taxon>
        <taxon>Marinilabiliaceae</taxon>
        <taxon>Saccharicrinis</taxon>
    </lineage>
</organism>
<dbReference type="AlphaFoldDB" id="A0A521D3E9"/>
<protein>
    <submittedName>
        <fullName evidence="1">Uncharacterized protein</fullName>
    </submittedName>
</protein>
<proteinExistence type="predicted"/>
<keyword evidence="2" id="KW-1185">Reference proteome</keyword>
<dbReference type="EMBL" id="FXTB01000004">
    <property type="protein sequence ID" value="SMO65571.1"/>
    <property type="molecule type" value="Genomic_DNA"/>
</dbReference>
<gene>
    <name evidence="1" type="ORF">SAMN06265379_104119</name>
</gene>
<accession>A0A521D3E9</accession>
<evidence type="ECO:0000313" key="2">
    <source>
        <dbReference type="Proteomes" id="UP000319040"/>
    </source>
</evidence>
<reference evidence="1 2" key="1">
    <citation type="submission" date="2017-05" db="EMBL/GenBank/DDBJ databases">
        <authorList>
            <person name="Varghese N."/>
            <person name="Submissions S."/>
        </authorList>
    </citation>
    <scope>NUCLEOTIDE SEQUENCE [LARGE SCALE GENOMIC DNA]</scope>
    <source>
        <strain evidence="1 2">DSM 27040</strain>
    </source>
</reference>
<evidence type="ECO:0000313" key="1">
    <source>
        <dbReference type="EMBL" id="SMO65571.1"/>
    </source>
</evidence>
<sequence length="47" mass="5392">MGNSQSLLFFYAPFIRRCYNKPFEYGGGIDLIVFVLRAFLVSLTAQK</sequence>
<dbReference type="Proteomes" id="UP000319040">
    <property type="component" value="Unassembled WGS sequence"/>
</dbReference>
<name>A0A521D3E9_SACCC</name>